<keyword evidence="1" id="KW-0805">Transcription regulation</keyword>
<dbReference type="Proteomes" id="UP001209803">
    <property type="component" value="Chromosome"/>
</dbReference>
<dbReference type="Gene3D" id="3.40.50.2300">
    <property type="match status" value="2"/>
</dbReference>
<dbReference type="SMART" id="SM00354">
    <property type="entry name" value="HTH_LACI"/>
    <property type="match status" value="1"/>
</dbReference>
<gene>
    <name evidence="5" type="ORF">K1718_06925</name>
</gene>
<name>A0ABY8FB30_9HYPH</name>
<dbReference type="InterPro" id="IPR010982">
    <property type="entry name" value="Lambda_DNA-bd_dom_sf"/>
</dbReference>
<evidence type="ECO:0000256" key="3">
    <source>
        <dbReference type="ARBA" id="ARBA00023163"/>
    </source>
</evidence>
<accession>A0ABY8FB30</accession>
<evidence type="ECO:0000259" key="4">
    <source>
        <dbReference type="PROSITE" id="PS50932"/>
    </source>
</evidence>
<dbReference type="PANTHER" id="PTHR30146">
    <property type="entry name" value="LACI-RELATED TRANSCRIPTIONAL REPRESSOR"/>
    <property type="match status" value="1"/>
</dbReference>
<protein>
    <submittedName>
        <fullName evidence="5">LacI family DNA-binding transcriptional regulator</fullName>
    </submittedName>
</protein>
<evidence type="ECO:0000313" key="5">
    <source>
        <dbReference type="EMBL" id="WFE91080.1"/>
    </source>
</evidence>
<sequence length="341" mass="36948">MATRRSSKSRKDQPTMHDVARVAGVSQMTVSRVMRGAGYISRNVREQVNNAAREIGYVHNRLAGGIAAYDNPLVGVVVPTLQNRVFTEVLSGISDTLSTAGLRPVFGVSEYTQEAEEELVFDLLSWRPRGLILAGLEHSEAVRRIVEQTGVRVAEIMDIDGEPMSACFGVSHTEAGRDMASHLLERGYRSFGYVASQAGHDLRATKRFEAFATCIREGGGQLIAQRTSTEASSMVVGRHLTQDILTQPDRPDAIYYANDDLAAGGLMHCMSEGLDVPGEVAIAGFNGLGFLSALPLKITTTQTPRYEIGVAAATWISAPPEAQTEKLTDKLETKLHIGETT</sequence>
<dbReference type="InterPro" id="IPR046335">
    <property type="entry name" value="LacI/GalR-like_sensor"/>
</dbReference>
<evidence type="ECO:0000256" key="2">
    <source>
        <dbReference type="ARBA" id="ARBA00023125"/>
    </source>
</evidence>
<dbReference type="RefSeq" id="WP_265683295.1">
    <property type="nucleotide sequence ID" value="NZ_CP120863.1"/>
</dbReference>
<dbReference type="SUPFAM" id="SSF53822">
    <property type="entry name" value="Periplasmic binding protein-like I"/>
    <property type="match status" value="1"/>
</dbReference>
<evidence type="ECO:0000313" key="6">
    <source>
        <dbReference type="Proteomes" id="UP001209803"/>
    </source>
</evidence>
<feature type="domain" description="HTH lacI-type" evidence="4">
    <location>
        <begin position="14"/>
        <end position="68"/>
    </location>
</feature>
<evidence type="ECO:0000256" key="1">
    <source>
        <dbReference type="ARBA" id="ARBA00023015"/>
    </source>
</evidence>
<dbReference type="CDD" id="cd01575">
    <property type="entry name" value="PBP1_GntR"/>
    <property type="match status" value="1"/>
</dbReference>
<reference evidence="5 6" key="1">
    <citation type="submission" date="2023-03" db="EMBL/GenBank/DDBJ databases">
        <title>Roseibium porphyridii sp. nov. and Roseibium rhodosorbium sp. nov. isolated from marine algae, Porphyridium cruentum and Rhodosorus marinus, respectively.</title>
        <authorList>
            <person name="Lee M.W."/>
            <person name="Choi B.J."/>
            <person name="Lee J.K."/>
            <person name="Choi D.G."/>
            <person name="Baek J.H."/>
            <person name="Bayburt H."/>
            <person name="Kim J.M."/>
            <person name="Han D.M."/>
            <person name="Kim K.H."/>
            <person name="Jeon C.O."/>
        </authorList>
    </citation>
    <scope>NUCLEOTIDE SEQUENCE [LARGE SCALE GENOMIC DNA]</scope>
    <source>
        <strain evidence="5 6">KMA01</strain>
    </source>
</reference>
<dbReference type="EMBL" id="CP120863">
    <property type="protein sequence ID" value="WFE91080.1"/>
    <property type="molecule type" value="Genomic_DNA"/>
</dbReference>
<dbReference type="PROSITE" id="PS50932">
    <property type="entry name" value="HTH_LACI_2"/>
    <property type="match status" value="1"/>
</dbReference>
<keyword evidence="2 5" id="KW-0238">DNA-binding</keyword>
<dbReference type="CDD" id="cd01392">
    <property type="entry name" value="HTH_LacI"/>
    <property type="match status" value="1"/>
</dbReference>
<dbReference type="PROSITE" id="PS00356">
    <property type="entry name" value="HTH_LACI_1"/>
    <property type="match status" value="1"/>
</dbReference>
<dbReference type="PANTHER" id="PTHR30146:SF33">
    <property type="entry name" value="TRANSCRIPTIONAL REGULATOR"/>
    <property type="match status" value="1"/>
</dbReference>
<dbReference type="InterPro" id="IPR000843">
    <property type="entry name" value="HTH_LacI"/>
</dbReference>
<organism evidence="5 6">
    <name type="scientific">Roseibium porphyridii</name>
    <dbReference type="NCBI Taxonomy" id="2866279"/>
    <lineage>
        <taxon>Bacteria</taxon>
        <taxon>Pseudomonadati</taxon>
        <taxon>Pseudomonadota</taxon>
        <taxon>Alphaproteobacteria</taxon>
        <taxon>Hyphomicrobiales</taxon>
        <taxon>Stappiaceae</taxon>
        <taxon>Roseibium</taxon>
    </lineage>
</organism>
<dbReference type="GO" id="GO:0003677">
    <property type="term" value="F:DNA binding"/>
    <property type="evidence" value="ECO:0007669"/>
    <property type="project" value="UniProtKB-KW"/>
</dbReference>
<dbReference type="Pfam" id="PF00356">
    <property type="entry name" value="LacI"/>
    <property type="match status" value="1"/>
</dbReference>
<keyword evidence="3" id="KW-0804">Transcription</keyword>
<dbReference type="Pfam" id="PF13377">
    <property type="entry name" value="Peripla_BP_3"/>
    <property type="match status" value="1"/>
</dbReference>
<proteinExistence type="predicted"/>
<dbReference type="InterPro" id="IPR028082">
    <property type="entry name" value="Peripla_BP_I"/>
</dbReference>
<keyword evidence="6" id="KW-1185">Reference proteome</keyword>
<dbReference type="SUPFAM" id="SSF47413">
    <property type="entry name" value="lambda repressor-like DNA-binding domains"/>
    <property type="match status" value="1"/>
</dbReference>
<dbReference type="Gene3D" id="1.10.260.40">
    <property type="entry name" value="lambda repressor-like DNA-binding domains"/>
    <property type="match status" value="1"/>
</dbReference>